<keyword evidence="4" id="KW-1185">Reference proteome</keyword>
<dbReference type="InterPro" id="IPR051236">
    <property type="entry name" value="HAT_RTT109-like"/>
</dbReference>
<dbReference type="InterPro" id="IPR017946">
    <property type="entry name" value="PLC-like_Pdiesterase_TIM-brl"/>
</dbReference>
<dbReference type="Gene3D" id="3.20.20.190">
    <property type="entry name" value="Phosphatidylinositol (PI) phosphodiesterase"/>
    <property type="match status" value="1"/>
</dbReference>
<dbReference type="EMBL" id="MU004187">
    <property type="protein sequence ID" value="KAF2496756.1"/>
    <property type="molecule type" value="Genomic_DNA"/>
</dbReference>
<protein>
    <submittedName>
        <fullName evidence="3">Uncharacterized protein</fullName>
    </submittedName>
</protein>
<proteinExistence type="inferred from homology"/>
<evidence type="ECO:0000256" key="2">
    <source>
        <dbReference type="SAM" id="SignalP"/>
    </source>
</evidence>
<dbReference type="Proteomes" id="UP000799750">
    <property type="component" value="Unassembled WGS sequence"/>
</dbReference>
<accession>A0A6A6QX03</accession>
<dbReference type="OrthoDB" id="4153866at2759"/>
<feature type="chain" id="PRO_5025369162" evidence="2">
    <location>
        <begin position="20"/>
        <end position="320"/>
    </location>
</feature>
<dbReference type="InterPro" id="IPR039559">
    <property type="entry name" value="AIM6_PI-PLC-like_dom"/>
</dbReference>
<reference evidence="3" key="1">
    <citation type="journal article" date="2020" name="Stud. Mycol.">
        <title>101 Dothideomycetes genomes: a test case for predicting lifestyles and emergence of pathogens.</title>
        <authorList>
            <person name="Haridas S."/>
            <person name="Albert R."/>
            <person name="Binder M."/>
            <person name="Bloem J."/>
            <person name="Labutti K."/>
            <person name="Salamov A."/>
            <person name="Andreopoulos B."/>
            <person name="Baker S."/>
            <person name="Barry K."/>
            <person name="Bills G."/>
            <person name="Bluhm B."/>
            <person name="Cannon C."/>
            <person name="Castanera R."/>
            <person name="Culley D."/>
            <person name="Daum C."/>
            <person name="Ezra D."/>
            <person name="Gonzalez J."/>
            <person name="Henrissat B."/>
            <person name="Kuo A."/>
            <person name="Liang C."/>
            <person name="Lipzen A."/>
            <person name="Lutzoni F."/>
            <person name="Magnuson J."/>
            <person name="Mondo S."/>
            <person name="Nolan M."/>
            <person name="Ohm R."/>
            <person name="Pangilinan J."/>
            <person name="Park H.-J."/>
            <person name="Ramirez L."/>
            <person name="Alfaro M."/>
            <person name="Sun H."/>
            <person name="Tritt A."/>
            <person name="Yoshinaga Y."/>
            <person name="Zwiers L.-H."/>
            <person name="Turgeon B."/>
            <person name="Goodwin S."/>
            <person name="Spatafora J."/>
            <person name="Crous P."/>
            <person name="Grigoriev I."/>
        </authorList>
    </citation>
    <scope>NUCLEOTIDE SEQUENCE</scope>
    <source>
        <strain evidence="3">CBS 269.34</strain>
    </source>
</reference>
<dbReference type="SUPFAM" id="SSF51695">
    <property type="entry name" value="PLC-like phosphodiesterases"/>
    <property type="match status" value="1"/>
</dbReference>
<gene>
    <name evidence="3" type="ORF">BU16DRAFT_525894</name>
</gene>
<comment type="similarity">
    <text evidence="1">Belongs to the AIM6 family.</text>
</comment>
<keyword evidence="2" id="KW-0732">Signal</keyword>
<dbReference type="GO" id="GO:0008081">
    <property type="term" value="F:phosphoric diester hydrolase activity"/>
    <property type="evidence" value="ECO:0007669"/>
    <property type="project" value="InterPro"/>
</dbReference>
<evidence type="ECO:0000256" key="1">
    <source>
        <dbReference type="ARBA" id="ARBA00008858"/>
    </source>
</evidence>
<dbReference type="GO" id="GO:0006629">
    <property type="term" value="P:lipid metabolic process"/>
    <property type="evidence" value="ECO:0007669"/>
    <property type="project" value="InterPro"/>
</dbReference>
<feature type="signal peptide" evidence="2">
    <location>
        <begin position="1"/>
        <end position="19"/>
    </location>
</feature>
<dbReference type="AlphaFoldDB" id="A0A6A6QX03"/>
<dbReference type="CDD" id="cd08577">
    <property type="entry name" value="PI-PLCc_GDPD_SF_unchar3"/>
    <property type="match status" value="1"/>
</dbReference>
<organism evidence="3 4">
    <name type="scientific">Lophium mytilinum</name>
    <dbReference type="NCBI Taxonomy" id="390894"/>
    <lineage>
        <taxon>Eukaryota</taxon>
        <taxon>Fungi</taxon>
        <taxon>Dikarya</taxon>
        <taxon>Ascomycota</taxon>
        <taxon>Pezizomycotina</taxon>
        <taxon>Dothideomycetes</taxon>
        <taxon>Pleosporomycetidae</taxon>
        <taxon>Mytilinidiales</taxon>
        <taxon>Mytilinidiaceae</taxon>
        <taxon>Lophium</taxon>
    </lineage>
</organism>
<evidence type="ECO:0000313" key="3">
    <source>
        <dbReference type="EMBL" id="KAF2496756.1"/>
    </source>
</evidence>
<evidence type="ECO:0000313" key="4">
    <source>
        <dbReference type="Proteomes" id="UP000799750"/>
    </source>
</evidence>
<dbReference type="PANTHER" id="PTHR31571:SF5">
    <property type="entry name" value="ALTERED INHERITANCE OF MITOCHONDRIA PROTEIN 6"/>
    <property type="match status" value="1"/>
</dbReference>
<name>A0A6A6QX03_9PEZI</name>
<sequence length="320" mass="34930">MKASTLSSFLLALRATTSATPIPDVSKSLQNILKNTDGSKLYTYPTDLTRGIIPKPFHSHNDYWRDVPFYSALSYGGVSTEGDVWLINGTLFVGHEESALTEARTLDSLYIQPILDTLHRQNPVTKFAPSPTKHGVFDTSSGQTLYFFVDVKTSGPETWPAVLSALSPLQEAGYLTTYDGTNITPGAVTVIGTGNTPLDLIQSANPTPKNPRFAFYDAPLPYLATTFSNITTADSPIASTDFAAQFGDVKGGKMNDTQLALLREQISTAHGKGIAVRYWDQPGFPVGDRNAVWRLLWNEGVDLINVDDIAAFAEFWEIEA</sequence>
<dbReference type="PANTHER" id="PTHR31571">
    <property type="entry name" value="ALTERED INHERITANCE OF MITOCHONDRIA PROTEIN 6"/>
    <property type="match status" value="1"/>
</dbReference>